<dbReference type="Proteomes" id="UP001207742">
    <property type="component" value="Unassembled WGS sequence"/>
</dbReference>
<feature type="transmembrane region" description="Helical" evidence="1">
    <location>
        <begin position="6"/>
        <end position="31"/>
    </location>
</feature>
<dbReference type="SUPFAM" id="SSF51905">
    <property type="entry name" value="FAD/NAD(P)-binding domain"/>
    <property type="match status" value="1"/>
</dbReference>
<gene>
    <name evidence="3" type="ORF">OL497_06620</name>
</gene>
<proteinExistence type="predicted"/>
<dbReference type="PRINTS" id="PR00420">
    <property type="entry name" value="RNGMNOXGNASE"/>
</dbReference>
<comment type="caution">
    <text evidence="3">The sequence shown here is derived from an EMBL/GenBank/DDBJ whole genome shotgun (WGS) entry which is preliminary data.</text>
</comment>
<dbReference type="InterPro" id="IPR036188">
    <property type="entry name" value="FAD/NAD-bd_sf"/>
</dbReference>
<organism evidence="3 4">
    <name type="scientific">Chitinophaga nivalis</name>
    <dbReference type="NCBI Taxonomy" id="2991709"/>
    <lineage>
        <taxon>Bacteria</taxon>
        <taxon>Pseudomonadati</taxon>
        <taxon>Bacteroidota</taxon>
        <taxon>Chitinophagia</taxon>
        <taxon>Chitinophagales</taxon>
        <taxon>Chitinophagaceae</taxon>
        <taxon>Chitinophaga</taxon>
    </lineage>
</organism>
<dbReference type="PANTHER" id="PTHR42685:SF22">
    <property type="entry name" value="CONDITIONED MEDIUM FACTOR RECEPTOR 1"/>
    <property type="match status" value="1"/>
</dbReference>
<dbReference type="EMBL" id="JAPDNS010000001">
    <property type="protein sequence ID" value="MCW3483558.1"/>
    <property type="molecule type" value="Genomic_DNA"/>
</dbReference>
<dbReference type="Pfam" id="PF01494">
    <property type="entry name" value="FAD_binding_3"/>
    <property type="match status" value="1"/>
</dbReference>
<dbReference type="PANTHER" id="PTHR42685">
    <property type="entry name" value="GERANYLGERANYL DIPHOSPHATE REDUCTASE"/>
    <property type="match status" value="1"/>
</dbReference>
<evidence type="ECO:0000313" key="4">
    <source>
        <dbReference type="Proteomes" id="UP001207742"/>
    </source>
</evidence>
<evidence type="ECO:0000313" key="3">
    <source>
        <dbReference type="EMBL" id="MCW3483558.1"/>
    </source>
</evidence>
<evidence type="ECO:0000256" key="1">
    <source>
        <dbReference type="SAM" id="Phobius"/>
    </source>
</evidence>
<evidence type="ECO:0000259" key="2">
    <source>
        <dbReference type="Pfam" id="PF01494"/>
    </source>
</evidence>
<reference evidence="3 4" key="1">
    <citation type="submission" date="2022-10" db="EMBL/GenBank/DDBJ databases">
        <title>Chitinophaga nivalis PC15 sp. nov., isolated from Pyeongchang county, South Korea.</title>
        <authorList>
            <person name="Trinh H.N."/>
        </authorList>
    </citation>
    <scope>NUCLEOTIDE SEQUENCE [LARGE SCALE GENOMIC DNA]</scope>
    <source>
        <strain evidence="3 4">PC14</strain>
    </source>
</reference>
<dbReference type="Gene3D" id="3.50.50.60">
    <property type="entry name" value="FAD/NAD(P)-binding domain"/>
    <property type="match status" value="1"/>
</dbReference>
<dbReference type="InterPro" id="IPR050407">
    <property type="entry name" value="Geranylgeranyl_reductase"/>
</dbReference>
<protein>
    <submittedName>
        <fullName evidence="3">NAD(P)/FAD-dependent oxidoreductase</fullName>
    </submittedName>
</protein>
<dbReference type="RefSeq" id="WP_264729013.1">
    <property type="nucleotide sequence ID" value="NZ_JAPDNR010000001.1"/>
</dbReference>
<keyword evidence="1" id="KW-0812">Transmembrane</keyword>
<sequence>MGSRDVIIIGGGLAGLTAAIHLSGAGLRVAIIEKNTYPQHKVCGEYISNEVLPYLQWLGADPVALQPSHINRLLLSDQSGNTVEGALEQGGFGVSRYRLDQFLMEKALVGGAELLTDTVTNVRFEAGQFFVDTVQHGILTAPFVLGAYGKRSALDQKLSRPFMAGKSAWLAVKGHYQGDFPDHLVALHNFAGGYCGVSKIENDIINVCYLVHYDTFKRYKNIAAHQEAVLYKNIHLKTLLTRCTPLFDRPMSISQVSFAAKESVTAHMLMTGDTAGLIHPFCGNGMAMAIHSAGIAATLLLQYFDGAIAGRALLEEKYTQAWQELFAQRMQTGRILSRVFRSSILSAGMLKGLLWFPGILPAIIKRTHGKPLNVNV</sequence>
<accession>A0ABT3IHY6</accession>
<keyword evidence="1" id="KW-1133">Transmembrane helix</keyword>
<name>A0ABT3IHY6_9BACT</name>
<feature type="domain" description="FAD-binding" evidence="2">
    <location>
        <begin position="5"/>
        <end position="315"/>
    </location>
</feature>
<dbReference type="InterPro" id="IPR002938">
    <property type="entry name" value="FAD-bd"/>
</dbReference>
<keyword evidence="4" id="KW-1185">Reference proteome</keyword>
<keyword evidence="1" id="KW-0472">Membrane</keyword>